<organism evidence="2 3">
    <name type="scientific">Ignicoccus islandicus DSM 13165</name>
    <dbReference type="NCBI Taxonomy" id="940295"/>
    <lineage>
        <taxon>Archaea</taxon>
        <taxon>Thermoproteota</taxon>
        <taxon>Thermoprotei</taxon>
        <taxon>Desulfurococcales</taxon>
        <taxon>Desulfurococcaceae</taxon>
        <taxon>Ignicoccus</taxon>
    </lineage>
</organism>
<dbReference type="GO" id="GO:0003723">
    <property type="term" value="F:RNA binding"/>
    <property type="evidence" value="ECO:0007669"/>
    <property type="project" value="InterPro"/>
</dbReference>
<protein>
    <recommendedName>
        <fullName evidence="1">B3/B4 tRNA-binding domain-containing protein</fullName>
    </recommendedName>
</protein>
<proteinExistence type="predicted"/>
<dbReference type="InterPro" id="IPR005146">
    <property type="entry name" value="B3/B4_tRNA-bd"/>
</dbReference>
<evidence type="ECO:0000259" key="1">
    <source>
        <dbReference type="SMART" id="SM00873"/>
    </source>
</evidence>
<dbReference type="KEGG" id="iis:EYM_06060"/>
<dbReference type="RefSeq" id="WP_075050109.1">
    <property type="nucleotide sequence ID" value="NZ_CP006867.1"/>
</dbReference>
<dbReference type="Pfam" id="PF03483">
    <property type="entry name" value="B3_4"/>
    <property type="match status" value="1"/>
</dbReference>
<reference evidence="2 3" key="1">
    <citation type="submission" date="2013-11" db="EMBL/GenBank/DDBJ databases">
        <title>Comparative genomics of Ignicoccus.</title>
        <authorList>
            <person name="Podar M."/>
        </authorList>
    </citation>
    <scope>NUCLEOTIDE SEQUENCE [LARGE SCALE GENOMIC DNA]</scope>
    <source>
        <strain evidence="2 3">DSM 13165</strain>
    </source>
</reference>
<dbReference type="Proteomes" id="UP000060778">
    <property type="component" value="Chromosome"/>
</dbReference>
<feature type="domain" description="B3/B4 tRNA-binding" evidence="1">
    <location>
        <begin position="66"/>
        <end position="216"/>
    </location>
</feature>
<dbReference type="SUPFAM" id="SSF56037">
    <property type="entry name" value="PheT/TilS domain"/>
    <property type="match status" value="1"/>
</dbReference>
<dbReference type="InterPro" id="IPR020825">
    <property type="entry name" value="Phe-tRNA_synthase-like_B3/B4"/>
</dbReference>
<keyword evidence="3" id="KW-1185">Reference proteome</keyword>
<evidence type="ECO:0000313" key="3">
    <source>
        <dbReference type="Proteomes" id="UP000060778"/>
    </source>
</evidence>
<sequence>MEVREMRIARDAYAREKGAYLIYGWAEGVEVKEEDAEVTEFLRKVEEEVRRKYVLEKVKDVPVIRAYRDFMWRIGIDPTKIRPSSEALLRRALRGSIPTINSLVDLGNAVSLRYLVPIGIYDLDKAKDSMILRKAREGEIFLPIGKGEVRLNGNEVVLADEEGPMHLFPYRDSRRTMVTLDTKRALVVGAGVNGVEEELVKKAVSEILNFLREKGAEVSENVYGCEDI</sequence>
<dbReference type="EMBL" id="CP006867">
    <property type="protein sequence ID" value="ALU11906.1"/>
    <property type="molecule type" value="Genomic_DNA"/>
</dbReference>
<dbReference type="SMART" id="SM00873">
    <property type="entry name" value="B3_4"/>
    <property type="match status" value="1"/>
</dbReference>
<dbReference type="PANTHER" id="PTHR39209:SF2">
    <property type="entry name" value="CYTOPLASMIC PROTEIN"/>
    <property type="match status" value="1"/>
</dbReference>
<dbReference type="GeneID" id="30680591"/>
<dbReference type="PATRIC" id="fig|940295.4.peg.1169"/>
<name>A0A0U2VCV6_9CREN</name>
<dbReference type="Gene3D" id="3.50.40.10">
    <property type="entry name" value="Phenylalanyl-trna Synthetase, Chain B, domain 3"/>
    <property type="match status" value="1"/>
</dbReference>
<evidence type="ECO:0000313" key="2">
    <source>
        <dbReference type="EMBL" id="ALU11906.1"/>
    </source>
</evidence>
<dbReference type="STRING" id="940295.EYM_06060"/>
<dbReference type="PANTHER" id="PTHR39209">
    <property type="match status" value="1"/>
</dbReference>
<gene>
    <name evidence="2" type="ORF">EYM_06060</name>
</gene>
<dbReference type="GO" id="GO:0004826">
    <property type="term" value="F:phenylalanine-tRNA ligase activity"/>
    <property type="evidence" value="ECO:0007669"/>
    <property type="project" value="InterPro"/>
</dbReference>
<dbReference type="AlphaFoldDB" id="A0A0U2VCV6"/>
<accession>A0A0U2VCV6</accession>